<keyword evidence="4" id="KW-0732">Signal</keyword>
<comment type="subcellular location">
    <subcellularLocation>
        <location evidence="1">Membrane</location>
    </subcellularLocation>
</comment>
<dbReference type="InterPro" id="IPR039910">
    <property type="entry name" value="D15-like"/>
</dbReference>
<keyword evidence="3" id="KW-0472">Membrane</keyword>
<keyword evidence="2" id="KW-0812">Transmembrane</keyword>
<feature type="domain" description="Bacterial surface antigen (D15)" evidence="5">
    <location>
        <begin position="299"/>
        <end position="597"/>
    </location>
</feature>
<comment type="caution">
    <text evidence="7">The sequence shown here is derived from an EMBL/GenBank/DDBJ whole genome shotgun (WGS) entry which is preliminary data.</text>
</comment>
<feature type="domain" description="POTRA" evidence="6">
    <location>
        <begin position="199"/>
        <end position="266"/>
    </location>
</feature>
<dbReference type="InterPro" id="IPR000184">
    <property type="entry name" value="Bac_surfAg_D15"/>
</dbReference>
<dbReference type="Gene3D" id="2.40.160.50">
    <property type="entry name" value="membrane protein fhac: a member of the omp85/tpsb transporter family"/>
    <property type="match status" value="1"/>
</dbReference>
<dbReference type="Pfam" id="PF01103">
    <property type="entry name" value="Omp85"/>
    <property type="match status" value="1"/>
</dbReference>
<dbReference type="GO" id="GO:0019867">
    <property type="term" value="C:outer membrane"/>
    <property type="evidence" value="ECO:0007669"/>
    <property type="project" value="InterPro"/>
</dbReference>
<gene>
    <name evidence="7" type="ORF">ILP92_02470</name>
</gene>
<evidence type="ECO:0000259" key="6">
    <source>
        <dbReference type="Pfam" id="PF07244"/>
    </source>
</evidence>
<sequence>MIAIRVVAVLGFAILGLSSPASALNDLVFRVSGDEDLTDNLRNASLLVAAEAEDVTDPQELLAAARADYGRLIGALYNQGHYAGVINILVDGTEATQISPLTRLGAIDRIEVMVEPGPAYDFSRADIAPLAEGTELPEGFAIGQTARSPVVADAAAAAVSGWRDVGNAKAEIGDQRVVAQHGQNTLAVDIDVVPGPRVTFGDLILNGGDAVRPERLRAIAGLPTGEVFSPAELQQSADRLRRTQVFSSVALIESETLGPNNQMDITAQLATQRPRRIGFGAELSSVDGTTLSAYWLHRNLLGGAERFRVDGEVAGLGGATGGIDYSLRARFQRPATFSPNNTFFIDTELSHLEEPDFTSDTAALGFGIERRVNDQITISYGLAYRYSNVRDDAGERNYSLLTAPLSATYDTREQPLDAKRGFYVDVTATPFLGLNEESGDGGRLTFDARSYLSFGAEDRFTVAARVQGGSIVGADLRDVPNDYRFYSGGGGTVRGQEYQALDIELDGVESGGASFLGLQAELRAGLTDSIGVVAFADFGIVGRDSFPGSDSDSHSGAGLGLRYLTPIGPIRLDVATPISGPGNPSGYEIYVGIGQAF</sequence>
<evidence type="ECO:0000313" key="8">
    <source>
        <dbReference type="Proteomes" id="UP000642488"/>
    </source>
</evidence>
<evidence type="ECO:0000256" key="2">
    <source>
        <dbReference type="ARBA" id="ARBA00022452"/>
    </source>
</evidence>
<evidence type="ECO:0000259" key="5">
    <source>
        <dbReference type="Pfam" id="PF01103"/>
    </source>
</evidence>
<dbReference type="Proteomes" id="UP000642488">
    <property type="component" value="Unassembled WGS sequence"/>
</dbReference>
<evidence type="ECO:0000313" key="7">
    <source>
        <dbReference type="EMBL" id="MBJ3761614.1"/>
    </source>
</evidence>
<accession>A0A934MFN1</accession>
<evidence type="ECO:0000256" key="3">
    <source>
        <dbReference type="ARBA" id="ARBA00023136"/>
    </source>
</evidence>
<organism evidence="7 8">
    <name type="scientific">Palleronia pontilimi</name>
    <dbReference type="NCBI Taxonomy" id="1964209"/>
    <lineage>
        <taxon>Bacteria</taxon>
        <taxon>Pseudomonadati</taxon>
        <taxon>Pseudomonadota</taxon>
        <taxon>Alphaproteobacteria</taxon>
        <taxon>Rhodobacterales</taxon>
        <taxon>Roseobacteraceae</taxon>
        <taxon>Palleronia</taxon>
    </lineage>
</organism>
<proteinExistence type="predicted"/>
<evidence type="ECO:0000256" key="1">
    <source>
        <dbReference type="ARBA" id="ARBA00004370"/>
    </source>
</evidence>
<dbReference type="RefSeq" id="WP_198914762.1">
    <property type="nucleotide sequence ID" value="NZ_JAEKPD010000001.1"/>
</dbReference>
<name>A0A934MFN1_9RHOB</name>
<protein>
    <submittedName>
        <fullName evidence="7">BamA/TamA family outer membrane protein</fullName>
    </submittedName>
</protein>
<dbReference type="AlphaFoldDB" id="A0A934MFN1"/>
<dbReference type="PANTHER" id="PTHR12815">
    <property type="entry name" value="SORTING AND ASSEMBLY MACHINERY SAMM50 PROTEIN FAMILY MEMBER"/>
    <property type="match status" value="1"/>
</dbReference>
<dbReference type="Gene3D" id="3.10.20.310">
    <property type="entry name" value="membrane protein fhac"/>
    <property type="match status" value="1"/>
</dbReference>
<dbReference type="Pfam" id="PF07244">
    <property type="entry name" value="POTRA"/>
    <property type="match status" value="1"/>
</dbReference>
<keyword evidence="8" id="KW-1185">Reference proteome</keyword>
<feature type="signal peptide" evidence="4">
    <location>
        <begin position="1"/>
        <end position="23"/>
    </location>
</feature>
<dbReference type="InterPro" id="IPR010827">
    <property type="entry name" value="BamA/TamA_POTRA"/>
</dbReference>
<evidence type="ECO:0000256" key="4">
    <source>
        <dbReference type="SAM" id="SignalP"/>
    </source>
</evidence>
<feature type="chain" id="PRO_5037441016" evidence="4">
    <location>
        <begin position="24"/>
        <end position="597"/>
    </location>
</feature>
<dbReference type="PANTHER" id="PTHR12815:SF42">
    <property type="entry name" value="BACTERIAL SURFACE ANTIGEN (D15) DOMAIN-CONTAINING PROTEIN"/>
    <property type="match status" value="1"/>
</dbReference>
<dbReference type="EMBL" id="JAEKPD010000001">
    <property type="protein sequence ID" value="MBJ3761614.1"/>
    <property type="molecule type" value="Genomic_DNA"/>
</dbReference>
<keyword evidence="2" id="KW-1134">Transmembrane beta strand</keyword>
<reference evidence="7" key="1">
    <citation type="submission" date="2020-12" db="EMBL/GenBank/DDBJ databases">
        <title>Bacterial taxonomy.</title>
        <authorList>
            <person name="Pan X."/>
        </authorList>
    </citation>
    <scope>NUCLEOTIDE SEQUENCE</scope>
    <source>
        <strain evidence="7">KCTC 52957</strain>
    </source>
</reference>